<sequence length="337" mass="38638">MSVLIETTVGDIVVDLFVKERPKSCFNFVKLCKINYYNHCQFFSIQNNFIAQTGDPGNDGKGGTCIDNVVNKNESQFMGMEMFPKLRHLRKGTISFINGGNDMIGSQFYFTLADNLDYLDNKHCVFGHVVEGLGTLEKLNATVCAKKTNIPLQDIRIAHTIILDDPFKDPKGLVIRPEPIPTMDFLKTDKIPIDEEIDEEDQIDEKEMELENEKMDVKTAAEMLELIGDLHDANEKPPDNVLFICKLNPVTNDDDLRIIFSRFGTIIDCEVVRDKKRGESLQYAFIAFESDKECEAAYSKMDNVIIDDRRIHVDFSQSVSKNYMWRKQSRDGRYIFK</sequence>
<organism evidence="1 2">
    <name type="scientific">Rhabditophanes sp. KR3021</name>
    <dbReference type="NCBI Taxonomy" id="114890"/>
    <lineage>
        <taxon>Eukaryota</taxon>
        <taxon>Metazoa</taxon>
        <taxon>Ecdysozoa</taxon>
        <taxon>Nematoda</taxon>
        <taxon>Chromadorea</taxon>
        <taxon>Rhabditida</taxon>
        <taxon>Tylenchina</taxon>
        <taxon>Panagrolaimomorpha</taxon>
        <taxon>Strongyloidoidea</taxon>
        <taxon>Alloionematidae</taxon>
        <taxon>Rhabditophanes</taxon>
    </lineage>
</organism>
<reference evidence="2" key="1">
    <citation type="submission" date="2016-11" db="UniProtKB">
        <authorList>
            <consortium name="WormBaseParasite"/>
        </authorList>
    </citation>
    <scope>IDENTIFICATION</scope>
    <source>
        <strain evidence="2">KR3021</strain>
    </source>
</reference>
<accession>A0AC35TXV6</accession>
<evidence type="ECO:0000313" key="1">
    <source>
        <dbReference type="Proteomes" id="UP000095286"/>
    </source>
</evidence>
<dbReference type="WBParaSite" id="RSKR_0000561000.1">
    <property type="protein sequence ID" value="RSKR_0000561000.1"/>
    <property type="gene ID" value="RSKR_0000561000"/>
</dbReference>
<dbReference type="Proteomes" id="UP000095286">
    <property type="component" value="Unplaced"/>
</dbReference>
<name>A0AC35TXV6_9BILA</name>
<evidence type="ECO:0000313" key="2">
    <source>
        <dbReference type="WBParaSite" id="RSKR_0000561000.1"/>
    </source>
</evidence>
<protein>
    <submittedName>
        <fullName evidence="2">Peptidyl-prolyl cis-trans isomerase</fullName>
    </submittedName>
</protein>
<proteinExistence type="predicted"/>